<feature type="domain" description="C2H2-type" evidence="9">
    <location>
        <begin position="497"/>
        <end position="524"/>
    </location>
</feature>
<reference evidence="10" key="3">
    <citation type="submission" date="2023-05" db="EMBL/GenBank/DDBJ databases">
        <authorList>
            <person name="Smith C.H."/>
        </authorList>
    </citation>
    <scope>NUCLEOTIDE SEQUENCE</scope>
    <source>
        <strain evidence="10">CHS0354</strain>
        <tissue evidence="10">Mantle</tissue>
    </source>
</reference>
<keyword evidence="4 7" id="KW-0863">Zinc-finger</keyword>
<dbReference type="EMBL" id="JAEAOA010000251">
    <property type="protein sequence ID" value="KAK3607417.1"/>
    <property type="molecule type" value="Genomic_DNA"/>
</dbReference>
<evidence type="ECO:0000256" key="4">
    <source>
        <dbReference type="ARBA" id="ARBA00022771"/>
    </source>
</evidence>
<dbReference type="PROSITE" id="PS50157">
    <property type="entry name" value="ZINC_FINGER_C2H2_2"/>
    <property type="match status" value="17"/>
</dbReference>
<reference evidence="10" key="1">
    <citation type="journal article" date="2021" name="Genome Biol. Evol.">
        <title>A High-Quality Reference Genome for a Parasitic Bivalve with Doubly Uniparental Inheritance (Bivalvia: Unionida).</title>
        <authorList>
            <person name="Smith C.H."/>
        </authorList>
    </citation>
    <scope>NUCLEOTIDE SEQUENCE</scope>
    <source>
        <strain evidence="10">CHS0354</strain>
    </source>
</reference>
<feature type="compositionally biased region" description="Low complexity" evidence="8">
    <location>
        <begin position="774"/>
        <end position="791"/>
    </location>
</feature>
<feature type="domain" description="C2H2-type" evidence="9">
    <location>
        <begin position="1776"/>
        <end position="1803"/>
    </location>
</feature>
<feature type="region of interest" description="Disordered" evidence="8">
    <location>
        <begin position="1709"/>
        <end position="1740"/>
    </location>
</feature>
<feature type="domain" description="C2H2-type" evidence="9">
    <location>
        <begin position="1487"/>
        <end position="1514"/>
    </location>
</feature>
<comment type="caution">
    <text evidence="10">The sequence shown here is derived from an EMBL/GenBank/DDBJ whole genome shotgun (WGS) entry which is preliminary data.</text>
</comment>
<feature type="domain" description="C2H2-type" evidence="9">
    <location>
        <begin position="413"/>
        <end position="440"/>
    </location>
</feature>
<feature type="region of interest" description="Disordered" evidence="8">
    <location>
        <begin position="255"/>
        <end position="285"/>
    </location>
</feature>
<evidence type="ECO:0000313" key="10">
    <source>
        <dbReference type="EMBL" id="KAK3607417.1"/>
    </source>
</evidence>
<dbReference type="FunFam" id="3.30.160.60:FF:000100">
    <property type="entry name" value="Zinc finger 45-like"/>
    <property type="match status" value="2"/>
</dbReference>
<keyword evidence="2" id="KW-0479">Metal-binding</keyword>
<name>A0AAE0TBN7_9BIVA</name>
<evidence type="ECO:0000256" key="5">
    <source>
        <dbReference type="ARBA" id="ARBA00022833"/>
    </source>
</evidence>
<feature type="domain" description="C2H2-type" evidence="9">
    <location>
        <begin position="1832"/>
        <end position="1859"/>
    </location>
</feature>
<dbReference type="SUPFAM" id="SSF57667">
    <property type="entry name" value="beta-beta-alpha zinc fingers"/>
    <property type="match status" value="10"/>
</dbReference>
<evidence type="ECO:0000256" key="1">
    <source>
        <dbReference type="ARBA" id="ARBA00004123"/>
    </source>
</evidence>
<feature type="compositionally biased region" description="Polar residues" evidence="8">
    <location>
        <begin position="592"/>
        <end position="608"/>
    </location>
</feature>
<evidence type="ECO:0000259" key="9">
    <source>
        <dbReference type="PROSITE" id="PS50157"/>
    </source>
</evidence>
<feature type="domain" description="C2H2-type" evidence="9">
    <location>
        <begin position="1457"/>
        <end position="1484"/>
    </location>
</feature>
<feature type="compositionally biased region" description="Low complexity" evidence="8">
    <location>
        <begin position="1718"/>
        <end position="1728"/>
    </location>
</feature>
<feature type="compositionally biased region" description="Polar residues" evidence="8">
    <location>
        <begin position="1"/>
        <end position="19"/>
    </location>
</feature>
<comment type="subcellular location">
    <subcellularLocation>
        <location evidence="1">Nucleus</location>
    </subcellularLocation>
</comment>
<feature type="region of interest" description="Disordered" evidence="8">
    <location>
        <begin position="547"/>
        <end position="614"/>
    </location>
</feature>
<keyword evidence="6" id="KW-0539">Nucleus</keyword>
<protein>
    <recommendedName>
        <fullName evidence="9">C2H2-type domain-containing protein</fullName>
    </recommendedName>
</protein>
<dbReference type="FunFam" id="3.30.160.60:FF:000688">
    <property type="entry name" value="zinc finger protein 197 isoform X1"/>
    <property type="match status" value="1"/>
</dbReference>
<dbReference type="GO" id="GO:0008270">
    <property type="term" value="F:zinc ion binding"/>
    <property type="evidence" value="ECO:0007669"/>
    <property type="project" value="UniProtKB-KW"/>
</dbReference>
<feature type="region of interest" description="Disordered" evidence="8">
    <location>
        <begin position="186"/>
        <end position="205"/>
    </location>
</feature>
<dbReference type="InterPro" id="IPR036236">
    <property type="entry name" value="Znf_C2H2_sf"/>
</dbReference>
<feature type="domain" description="C2H2-type" evidence="9">
    <location>
        <begin position="385"/>
        <end position="412"/>
    </location>
</feature>
<feature type="domain" description="C2H2-type" evidence="9">
    <location>
        <begin position="1609"/>
        <end position="1636"/>
    </location>
</feature>
<dbReference type="Pfam" id="PF00096">
    <property type="entry name" value="zf-C2H2"/>
    <property type="match status" value="7"/>
</dbReference>
<feature type="region of interest" description="Disordered" evidence="8">
    <location>
        <begin position="763"/>
        <end position="820"/>
    </location>
</feature>
<feature type="domain" description="C2H2-type" evidence="9">
    <location>
        <begin position="469"/>
        <end position="496"/>
    </location>
</feature>
<feature type="region of interest" description="Disordered" evidence="8">
    <location>
        <begin position="861"/>
        <end position="881"/>
    </location>
</feature>
<proteinExistence type="predicted"/>
<evidence type="ECO:0000256" key="7">
    <source>
        <dbReference type="PROSITE-ProRule" id="PRU00042"/>
    </source>
</evidence>
<evidence type="ECO:0000313" key="11">
    <source>
        <dbReference type="Proteomes" id="UP001195483"/>
    </source>
</evidence>
<keyword evidence="3" id="KW-0677">Repeat</keyword>
<sequence length="1869" mass="212823">MAAKQNNCGKGSKPSNARSRFSVPLKRKADEPLNTKHNDASISHLSATNLSSPSTLSHFSSINHSKDKTVDNHSIQDHPCQNYETKDISLICNQPIEVKHVSYDTPSMLHSHLHSNHSIDSSPNYHSNYSVDKLASHEDTNSIRDVQGNSNDLFSYKDIQTQNGNKTWDEDVLRVQNNGEKLKQASSQASVQMNQKTKGRLHSSRTRRQLIKAFNASAHQTSPIYESVACNSQGDSSFCTESINTGSMIPSQSCTYREHPTDQTTDGNVSHPCNENNFTDDKQPKCGQTEEKQAAVREIYICSICEKEFRQSGNFHKHMKSHTESHHYCKCGNCGAEFDNDEKLQQHMKKEHTGPNPYKCVLCFREFSQYNNLCRHLRSHREEIFICEICDKKCNEKHYLDMHMGSHTGHRIFSCGVCAKQFTSTIDLNKHINTHSESDLHVCKVCKKAFSKACVLRQHMKIHDGKRPYSCKLCHKSYIYPHHLKTHMRSHTKSKLFPCKLCNKEFSQISHFNKHQKQHLAEVSLSVSSLEESNGPEEKMNTLQNTSIPDELNGVPSNLQQKPKAKPVQKRSRGPKKKAVSTTSPAYLHHASQISEANPNPSNSSDSCTVGPLSNEATQNVTKEMRYFPLPDHLTHQNPMYMAFAPAFIAAHCTNLNMMKYQTHSGNGLQNDYAQDKFFLNRTPLSYESPKPLSHTRDFSPTVSSARSTPVSSVSIYKEHKQYFHNSTFAKPVEFLNCNMPVPVNGPFDFSLHATQKRSKYGSIGENDMEDLSSRGSHGSSSPYATSSVSSQPDTLSHSRDSSPIDHLMSTINSTKPLRQDQSKLDRFPLEHLAMITSQSNSKHPLLHPLRSSLHSVHRKEYNDSECNKPVRISSFPDDSSIQQKRMRLRNYSSNMDFKRRKMLKSPDLARSTDVEDIKLENYRKMKVKDEKLDELKDQAYAEENQGEDTTSQPDEISCFNQQIKEVREMIQHEIQKKSLDAMIDNEEEEEKEEGRLVIVEQATERQAHDNETFVAENAKLKKKYLVVCQNEKMFSQRIQHDLKNVFRRDTLQEPQIGSICCKKSVDSRECIHGTYEEKTIQQVSADLRWANNVETSRSHSIVQTNSPFDILQPTASLPYQRAVNDFDFKDSSGIVLDMSMKHSPAEKQQIHWKQMGDKKSACRACLTTMDTGFDLFKHLTANIQCYQVYIAKQLCESESSSSEEPALKLAKKYACQGMRDEGIYVDQKPLEEPMDLTKKASSKIKSRTVENLSDHNESKYHVFCKCCKKPMLNEVALSLHLSKNQRCFHSHYWGCSPVSLCKIDNDCSTNSGTLRQIMDPPSGRTSEPTTDRGNKASLNCDMIASQTVRGSQLHVPVTSQHHLPGLHYMPIMAHYNQFISSSQPQIYLLHQEPLYPVYSGGPLHKEHEQSFPLALVKKETSYVDPISTPRNCVGMPVEEKIGVDMRKSVLTTKARFCCGICYKSFPSSSDLEAHQNKHVPQKDGYYTCKFCDSVFSIPFDYHCHMLTHTGANEMQQHNDTTEETRSLRNRKSIEQGQPYLNISDIKNDINRQYKCDICEEVFEQVKFYNDHMETHTGKKPYRCPQCSRGFAFTHNLNRHLLSHNAKTVLCSVCGRGFKGSLYLQMHMKVHAEVKNCRCEICGQHIPKSDLVQHIIAHLSTLDQKFSGDGISFSAVNEYLKKYFPVSEGLETLDDIMAELKDFQAGKEKEDDGEANFSSVSDGSVQSSNDESKHNRTKGKRTQKKFEQVCLICNLVFKTKREFGNHLGVHNGERTHICKSCGKGFKKRCILKQHEKIHSSVRPFKCEVCGAYFLHYHHIQTHSHVHTGDKPYKCHICGVGFKHSSNLPKHLEMHKLDSRNQNDNQSKDI</sequence>
<feature type="domain" description="C2H2-type" evidence="9">
    <location>
        <begin position="327"/>
        <end position="357"/>
    </location>
</feature>
<dbReference type="Proteomes" id="UP001195483">
    <property type="component" value="Unassembled WGS sequence"/>
</dbReference>
<feature type="compositionally biased region" description="Basic residues" evidence="8">
    <location>
        <begin position="563"/>
        <end position="579"/>
    </location>
</feature>
<keyword evidence="11" id="KW-1185">Reference proteome</keyword>
<dbReference type="GO" id="GO:0000981">
    <property type="term" value="F:DNA-binding transcription factor activity, RNA polymerase II-specific"/>
    <property type="evidence" value="ECO:0007669"/>
    <property type="project" value="TreeGrafter"/>
</dbReference>
<evidence type="ECO:0000256" key="3">
    <source>
        <dbReference type="ARBA" id="ARBA00022737"/>
    </source>
</evidence>
<accession>A0AAE0TBN7</accession>
<dbReference type="FunFam" id="3.30.160.60:FF:000446">
    <property type="entry name" value="Zinc finger protein"/>
    <property type="match status" value="1"/>
</dbReference>
<feature type="domain" description="C2H2-type" evidence="9">
    <location>
        <begin position="300"/>
        <end position="327"/>
    </location>
</feature>
<feature type="compositionally biased region" description="Polar residues" evidence="8">
    <location>
        <begin position="262"/>
        <end position="277"/>
    </location>
</feature>
<dbReference type="GO" id="GO:0005634">
    <property type="term" value="C:nucleus"/>
    <property type="evidence" value="ECO:0007669"/>
    <property type="project" value="UniProtKB-SubCell"/>
</dbReference>
<dbReference type="PROSITE" id="PS00028">
    <property type="entry name" value="ZINC_FINGER_C2H2_1"/>
    <property type="match status" value="17"/>
</dbReference>
<dbReference type="PANTHER" id="PTHR24394">
    <property type="entry name" value="ZINC FINGER PROTEIN"/>
    <property type="match status" value="1"/>
</dbReference>
<organism evidence="10 11">
    <name type="scientific">Potamilus streckersoni</name>
    <dbReference type="NCBI Taxonomy" id="2493646"/>
    <lineage>
        <taxon>Eukaryota</taxon>
        <taxon>Metazoa</taxon>
        <taxon>Spiralia</taxon>
        <taxon>Lophotrochozoa</taxon>
        <taxon>Mollusca</taxon>
        <taxon>Bivalvia</taxon>
        <taxon>Autobranchia</taxon>
        <taxon>Heteroconchia</taxon>
        <taxon>Palaeoheterodonta</taxon>
        <taxon>Unionida</taxon>
        <taxon>Unionoidea</taxon>
        <taxon>Unionidae</taxon>
        <taxon>Ambleminae</taxon>
        <taxon>Lampsilini</taxon>
        <taxon>Potamilus</taxon>
    </lineage>
</organism>
<evidence type="ECO:0000256" key="6">
    <source>
        <dbReference type="ARBA" id="ARBA00023242"/>
    </source>
</evidence>
<feature type="domain" description="C2H2-type" evidence="9">
    <location>
        <begin position="1554"/>
        <end position="1581"/>
    </location>
</feature>
<dbReference type="SMART" id="SM00355">
    <property type="entry name" value="ZnF_C2H2"/>
    <property type="match status" value="18"/>
</dbReference>
<feature type="domain" description="C2H2-type" evidence="9">
    <location>
        <begin position="358"/>
        <end position="383"/>
    </location>
</feature>
<evidence type="ECO:0000256" key="2">
    <source>
        <dbReference type="ARBA" id="ARBA00022723"/>
    </source>
</evidence>
<feature type="region of interest" description="Disordered" evidence="8">
    <location>
        <begin position="1"/>
        <end position="42"/>
    </location>
</feature>
<gene>
    <name evidence="10" type="ORF">CHS0354_003052</name>
</gene>
<feature type="compositionally biased region" description="Basic and acidic residues" evidence="8">
    <location>
        <begin position="27"/>
        <end position="39"/>
    </location>
</feature>
<dbReference type="Gene3D" id="3.30.160.60">
    <property type="entry name" value="Classic Zinc Finger"/>
    <property type="match status" value="13"/>
</dbReference>
<feature type="compositionally biased region" description="Polar residues" evidence="8">
    <location>
        <begin position="186"/>
        <end position="196"/>
    </location>
</feature>
<keyword evidence="5" id="KW-0862">Zinc</keyword>
<dbReference type="PANTHER" id="PTHR24394:SF44">
    <property type="entry name" value="ZINC FINGER PROTEIN 271-LIKE"/>
    <property type="match status" value="1"/>
</dbReference>
<reference evidence="10" key="2">
    <citation type="journal article" date="2021" name="Genome Biol. Evol.">
        <title>Developing a high-quality reference genome for a parasitic bivalve with doubly uniparental inheritance (Bivalvia: Unionida).</title>
        <authorList>
            <person name="Smith C.H."/>
        </authorList>
    </citation>
    <scope>NUCLEOTIDE SEQUENCE</scope>
    <source>
        <strain evidence="10">CHS0354</strain>
        <tissue evidence="10">Mantle</tissue>
    </source>
</reference>
<feature type="domain" description="C2H2-type" evidence="9">
    <location>
        <begin position="1582"/>
        <end position="1609"/>
    </location>
</feature>
<feature type="domain" description="C2H2-type" evidence="9">
    <location>
        <begin position="441"/>
        <end position="468"/>
    </location>
</feature>
<evidence type="ECO:0000256" key="8">
    <source>
        <dbReference type="SAM" id="MobiDB-lite"/>
    </source>
</evidence>
<dbReference type="InterPro" id="IPR013087">
    <property type="entry name" value="Znf_C2H2_type"/>
</dbReference>
<feature type="domain" description="C2H2-type" evidence="9">
    <location>
        <begin position="1748"/>
        <end position="1775"/>
    </location>
</feature>
<feature type="domain" description="C2H2-type" evidence="9">
    <location>
        <begin position="1804"/>
        <end position="1831"/>
    </location>
</feature>